<name>A0A840Q4L2_9PSEU</name>
<evidence type="ECO:0000313" key="2">
    <source>
        <dbReference type="Proteomes" id="UP000584374"/>
    </source>
</evidence>
<dbReference type="EMBL" id="JACHIW010000001">
    <property type="protein sequence ID" value="MBB5157442.1"/>
    <property type="molecule type" value="Genomic_DNA"/>
</dbReference>
<keyword evidence="2" id="KW-1185">Reference proteome</keyword>
<comment type="caution">
    <text evidence="1">The sequence shown here is derived from an EMBL/GenBank/DDBJ whole genome shotgun (WGS) entry which is preliminary data.</text>
</comment>
<gene>
    <name evidence="1" type="ORF">BJ970_004976</name>
</gene>
<accession>A0A840Q4L2</accession>
<dbReference type="AlphaFoldDB" id="A0A840Q4L2"/>
<dbReference type="Proteomes" id="UP000584374">
    <property type="component" value="Unassembled WGS sequence"/>
</dbReference>
<proteinExistence type="predicted"/>
<reference evidence="1 2" key="1">
    <citation type="submission" date="2020-08" db="EMBL/GenBank/DDBJ databases">
        <title>Sequencing the genomes of 1000 actinobacteria strains.</title>
        <authorList>
            <person name="Klenk H.-P."/>
        </authorList>
    </citation>
    <scope>NUCLEOTIDE SEQUENCE [LARGE SCALE GENOMIC DNA]</scope>
    <source>
        <strain evidence="1 2">DSM 45584</strain>
    </source>
</reference>
<protein>
    <submittedName>
        <fullName evidence="1">Uncharacterized protein</fullName>
    </submittedName>
</protein>
<organism evidence="1 2">
    <name type="scientific">Saccharopolyspora phatthalungensis</name>
    <dbReference type="NCBI Taxonomy" id="664693"/>
    <lineage>
        <taxon>Bacteria</taxon>
        <taxon>Bacillati</taxon>
        <taxon>Actinomycetota</taxon>
        <taxon>Actinomycetes</taxon>
        <taxon>Pseudonocardiales</taxon>
        <taxon>Pseudonocardiaceae</taxon>
        <taxon>Saccharopolyspora</taxon>
    </lineage>
</organism>
<evidence type="ECO:0000313" key="1">
    <source>
        <dbReference type="EMBL" id="MBB5157442.1"/>
    </source>
</evidence>
<sequence length="51" mass="5383">MFNWLLGWRVLRGVTMVAAMLTGEGALVSVAPWNAVDFGVVSVAPDGAGHR</sequence>